<dbReference type="GO" id="GO:0004674">
    <property type="term" value="F:protein serine/threonine kinase activity"/>
    <property type="evidence" value="ECO:0007669"/>
    <property type="project" value="UniProtKB-KW"/>
</dbReference>
<dbReference type="GO" id="GO:0005524">
    <property type="term" value="F:ATP binding"/>
    <property type="evidence" value="ECO:0007669"/>
    <property type="project" value="UniProtKB-KW"/>
</dbReference>
<dbReference type="InterPro" id="IPR008271">
    <property type="entry name" value="Ser/Thr_kinase_AS"/>
</dbReference>
<feature type="transmembrane region" description="Helical" evidence="12">
    <location>
        <begin position="879"/>
        <end position="901"/>
    </location>
</feature>
<keyword evidence="15" id="KW-1185">Reference proteome</keyword>
<feature type="transmembrane region" description="Helical" evidence="12">
    <location>
        <begin position="907"/>
        <end position="926"/>
    </location>
</feature>
<reference evidence="14" key="1">
    <citation type="submission" date="2025-05" db="UniProtKB">
        <authorList>
            <consortium name="Ensembl"/>
        </authorList>
    </citation>
    <scope>IDENTIFICATION</scope>
</reference>
<keyword evidence="4" id="KW-0808">Transferase</keyword>
<keyword evidence="12" id="KW-0812">Transmembrane</keyword>
<evidence type="ECO:0000256" key="5">
    <source>
        <dbReference type="ARBA" id="ARBA00022741"/>
    </source>
</evidence>
<evidence type="ECO:0000256" key="7">
    <source>
        <dbReference type="ARBA" id="ARBA00022840"/>
    </source>
</evidence>
<comment type="catalytic activity">
    <reaction evidence="10">
        <text>L-seryl-[protein] + ATP = O-phospho-L-seryl-[protein] + ADP + H(+)</text>
        <dbReference type="Rhea" id="RHEA:17989"/>
        <dbReference type="Rhea" id="RHEA-COMP:9863"/>
        <dbReference type="Rhea" id="RHEA-COMP:11604"/>
        <dbReference type="ChEBI" id="CHEBI:15378"/>
        <dbReference type="ChEBI" id="CHEBI:29999"/>
        <dbReference type="ChEBI" id="CHEBI:30616"/>
        <dbReference type="ChEBI" id="CHEBI:83421"/>
        <dbReference type="ChEBI" id="CHEBI:456216"/>
        <dbReference type="EC" id="2.7.11.1"/>
    </reaction>
</comment>
<feature type="region of interest" description="Disordered" evidence="11">
    <location>
        <begin position="759"/>
        <end position="799"/>
    </location>
</feature>
<evidence type="ECO:0000256" key="3">
    <source>
        <dbReference type="ARBA" id="ARBA00022527"/>
    </source>
</evidence>
<keyword evidence="6" id="KW-0418">Kinase</keyword>
<dbReference type="InterPro" id="IPR000719">
    <property type="entry name" value="Prot_kinase_dom"/>
</dbReference>
<evidence type="ECO:0000256" key="6">
    <source>
        <dbReference type="ARBA" id="ARBA00022777"/>
    </source>
</evidence>
<protein>
    <recommendedName>
        <fullName evidence="2">non-specific serine/threonine protein kinase</fullName>
        <ecNumber evidence="2">2.7.11.1</ecNumber>
    </recommendedName>
</protein>
<feature type="compositionally biased region" description="Low complexity" evidence="11">
    <location>
        <begin position="551"/>
        <end position="562"/>
    </location>
</feature>
<evidence type="ECO:0000256" key="9">
    <source>
        <dbReference type="ARBA" id="ARBA00047899"/>
    </source>
</evidence>
<evidence type="ECO:0000256" key="11">
    <source>
        <dbReference type="SAM" id="MobiDB-lite"/>
    </source>
</evidence>
<comment type="similarity">
    <text evidence="1">Belongs to the protein kinase superfamily. STE Ser/Thr protein kinase family. STE20 subfamily.</text>
</comment>
<feature type="transmembrane region" description="Helical" evidence="12">
    <location>
        <begin position="938"/>
        <end position="961"/>
    </location>
</feature>
<evidence type="ECO:0000313" key="15">
    <source>
        <dbReference type="Proteomes" id="UP000694388"/>
    </source>
</evidence>
<keyword evidence="12" id="KW-0472">Membrane</keyword>
<feature type="domain" description="Protein kinase" evidence="13">
    <location>
        <begin position="1"/>
        <end position="177"/>
    </location>
</feature>
<dbReference type="SMART" id="SM00220">
    <property type="entry name" value="S_TKc"/>
    <property type="match status" value="1"/>
</dbReference>
<dbReference type="Ensembl" id="ENSEBUT00000013483.1">
    <property type="protein sequence ID" value="ENSEBUP00000012907.1"/>
    <property type="gene ID" value="ENSEBUG00000008174.1"/>
</dbReference>
<dbReference type="InterPro" id="IPR051234">
    <property type="entry name" value="TAO_STE20_kinase"/>
</dbReference>
<dbReference type="Ensembl" id="ENSEBUT00000013465.1">
    <property type="protein sequence ID" value="ENSEBUP00000012889.1"/>
    <property type="gene ID" value="ENSEBUG00000008174.1"/>
</dbReference>
<dbReference type="FunFam" id="1.10.510.10:FF:000877">
    <property type="entry name" value="TAO kinase 2"/>
    <property type="match status" value="1"/>
</dbReference>
<dbReference type="InterPro" id="IPR011009">
    <property type="entry name" value="Kinase-like_dom_sf"/>
</dbReference>
<feature type="compositionally biased region" description="Basic and acidic residues" evidence="11">
    <location>
        <begin position="761"/>
        <end position="778"/>
    </location>
</feature>
<evidence type="ECO:0000313" key="14">
    <source>
        <dbReference type="Ensembl" id="ENSEBUP00000012889.1"/>
    </source>
</evidence>
<dbReference type="SUPFAM" id="SSF56112">
    <property type="entry name" value="Protein kinase-like (PK-like)"/>
    <property type="match status" value="1"/>
</dbReference>
<evidence type="ECO:0000256" key="4">
    <source>
        <dbReference type="ARBA" id="ARBA00022679"/>
    </source>
</evidence>
<name>A0A8C4QB92_EPTBU</name>
<dbReference type="PROSITE" id="PS50011">
    <property type="entry name" value="PROTEIN_KINASE_DOM"/>
    <property type="match status" value="1"/>
</dbReference>
<dbReference type="Gene3D" id="1.10.510.10">
    <property type="entry name" value="Transferase(Phosphotransferase) domain 1"/>
    <property type="match status" value="1"/>
</dbReference>
<keyword evidence="8" id="KW-0175">Coiled coil</keyword>
<feature type="compositionally biased region" description="Polar residues" evidence="11">
    <location>
        <begin position="712"/>
        <end position="721"/>
    </location>
</feature>
<keyword evidence="12" id="KW-1133">Transmembrane helix</keyword>
<organism evidence="14 15">
    <name type="scientific">Eptatretus burgeri</name>
    <name type="common">Inshore hagfish</name>
    <dbReference type="NCBI Taxonomy" id="7764"/>
    <lineage>
        <taxon>Eukaryota</taxon>
        <taxon>Metazoa</taxon>
        <taxon>Chordata</taxon>
        <taxon>Craniata</taxon>
        <taxon>Vertebrata</taxon>
        <taxon>Cyclostomata</taxon>
        <taxon>Myxini</taxon>
        <taxon>Myxiniformes</taxon>
        <taxon>Myxinidae</taxon>
        <taxon>Eptatretinae</taxon>
        <taxon>Eptatretus</taxon>
    </lineage>
</organism>
<dbReference type="PROSITE" id="PS00108">
    <property type="entry name" value="PROTEIN_KINASE_ST"/>
    <property type="match status" value="1"/>
</dbReference>
<feature type="region of interest" description="Disordered" evidence="11">
    <location>
        <begin position="1101"/>
        <end position="1140"/>
    </location>
</feature>
<keyword evidence="7" id="KW-0067">ATP-binding</keyword>
<dbReference type="Pfam" id="PF00069">
    <property type="entry name" value="Pkinase"/>
    <property type="match status" value="1"/>
</dbReference>
<feature type="compositionally biased region" description="Low complexity" evidence="11">
    <location>
        <begin position="623"/>
        <end position="633"/>
    </location>
</feature>
<dbReference type="PANTHER" id="PTHR47167:SF4">
    <property type="entry name" value="SERINE_THREONINE-PROTEIN KINASE TAO"/>
    <property type="match status" value="1"/>
</dbReference>
<keyword evidence="3" id="KW-0723">Serine/threonine-protein kinase</keyword>
<evidence type="ECO:0000256" key="8">
    <source>
        <dbReference type="ARBA" id="ARBA00023054"/>
    </source>
</evidence>
<evidence type="ECO:0000259" key="13">
    <source>
        <dbReference type="PROSITE" id="PS50011"/>
    </source>
</evidence>
<evidence type="ECO:0000256" key="10">
    <source>
        <dbReference type="ARBA" id="ARBA00048679"/>
    </source>
</evidence>
<feature type="compositionally biased region" description="Basic and acidic residues" evidence="11">
    <location>
        <begin position="590"/>
        <end position="607"/>
    </location>
</feature>
<feature type="region of interest" description="Disordered" evidence="11">
    <location>
        <begin position="712"/>
        <end position="738"/>
    </location>
</feature>
<evidence type="ECO:0000256" key="1">
    <source>
        <dbReference type="ARBA" id="ARBA00008874"/>
    </source>
</evidence>
<dbReference type="GeneTree" id="ENSGT00940000168060"/>
<feature type="region of interest" description="Disordered" evidence="11">
    <location>
        <begin position="549"/>
        <end position="678"/>
    </location>
</feature>
<accession>A0A8C4QB92</accession>
<sequence length="1140" mass="127618">MEFCLASAADIIEACRQPLQETEISAVVLGTLSGLHHLHNHGIIHRDVKAANIMLSPEGLVKLTDFGSVSLTSPARSFVGTPYWMAPEVVLAMDLGCYDCHADIWSLGVMCIELAEMRPPWFNLNAMAALYHIAQSPAPTLKPGPWSNIFEDFLQKCLSKDVKERLSSQDLIEHEFVQLFNPDQIILDLLAHAKQAAQNLENIEFRRLQKLYLLDSPLHDIAVEEEEVDELGVEAGFDELGEEAEIVEPVKEVEIVEPVEEAGIDERVEEARIDELVEEVRIDELVEGARIDEQVDEVRIDELVEEGRIDWPVEEARIDEPVEEAKIDEPVEEARIDEPVEEARIDEPVEEARIDEPVEEARIDEPVEEARIDEPVEEARIDEPVEEARIDEPVEEARIDEPVEEARIDEPVEEARIDNLGGNARIEDLMEEEVRIEEVGINDLVEETIKGKGIGLREQNIMDGHETKKEAEMMDECRPEVKSINNDERKKIVPFQEEQPAEDQNKYGKNMNADKHPQVREGSHGKVKPGFNPVLLRRTRDGTMIRKNQAGVSGQRGSRGVGVTMGRTKSQEGLASTAPHPVLVTVGRCNRRECPPSGRKDSEESGRRMSWQADLRSSHKTPSSDPVPSAASSKQGACKAVQKRSRRQVWVPPHSRPHLRPHSWAAEGPNIHSLFGPGTEAVSRNFEEGHQSGPSAEVPYFELQSKQLPLAENSQQANSSQKLHDSENTRKQQPEKAHQRNNLQYDNFHHQPGHIMQQFDKTSEQRRASAERQQEAKPFDSSQEDVSSASRSSASMADNSADVDVYQHGDYHYGEISRPVANEVMAKQNSHSLSRFLCHIVCASFSLALGASPGLSLSLAFLVLLLACAQTKGPWSPGAVLIACELVGAGLLFSFLVLHMALAVPTISALSILQFIVLMLLLLLSVHLHLHYVPAAFIAAHCLSSLPTLLVAVSLLLLLYFSCNGGIQKLTTSRPVARFLLILYLRLPKPVFRFCQFLGLASEKQLFFCFPKAGRIAAPSRIPVRIRSNKQRLCRKAWQALTSPILKPVQTLNHWLVLLALELCTKLPLVLQSIFRGSHTVKRQIPSKIPHYRPSLQLSLSRRGLRKPRSSQDLDPRPWHQQLRVTQPGIGGVAHPRPWR</sequence>
<dbReference type="Proteomes" id="UP000694388">
    <property type="component" value="Unplaced"/>
</dbReference>
<feature type="compositionally biased region" description="Low complexity" evidence="11">
    <location>
        <begin position="780"/>
        <end position="799"/>
    </location>
</feature>
<feature type="transmembrane region" description="Helical" evidence="12">
    <location>
        <begin position="845"/>
        <end position="867"/>
    </location>
</feature>
<feature type="compositionally biased region" description="Basic and acidic residues" evidence="11">
    <location>
        <begin position="722"/>
        <end position="738"/>
    </location>
</feature>
<evidence type="ECO:0000256" key="12">
    <source>
        <dbReference type="SAM" id="Phobius"/>
    </source>
</evidence>
<comment type="catalytic activity">
    <reaction evidence="9">
        <text>L-threonyl-[protein] + ATP = O-phospho-L-threonyl-[protein] + ADP + H(+)</text>
        <dbReference type="Rhea" id="RHEA:46608"/>
        <dbReference type="Rhea" id="RHEA-COMP:11060"/>
        <dbReference type="Rhea" id="RHEA-COMP:11605"/>
        <dbReference type="ChEBI" id="CHEBI:15378"/>
        <dbReference type="ChEBI" id="CHEBI:30013"/>
        <dbReference type="ChEBI" id="CHEBI:30616"/>
        <dbReference type="ChEBI" id="CHEBI:61977"/>
        <dbReference type="ChEBI" id="CHEBI:456216"/>
        <dbReference type="EC" id="2.7.11.1"/>
    </reaction>
</comment>
<proteinExistence type="inferred from homology"/>
<dbReference type="EC" id="2.7.11.1" evidence="2"/>
<evidence type="ECO:0000256" key="2">
    <source>
        <dbReference type="ARBA" id="ARBA00012513"/>
    </source>
</evidence>
<dbReference type="AlphaFoldDB" id="A0A8C4QB92"/>
<dbReference type="GO" id="GO:0005737">
    <property type="term" value="C:cytoplasm"/>
    <property type="evidence" value="ECO:0007669"/>
    <property type="project" value="TreeGrafter"/>
</dbReference>
<dbReference type="PANTHER" id="PTHR47167">
    <property type="entry name" value="SERINE/THREONINE-PROTEIN KINASE TAO1-LIKE PROTEIN"/>
    <property type="match status" value="1"/>
</dbReference>
<keyword evidence="5" id="KW-0547">Nucleotide-binding</keyword>